<comment type="caution">
    <text evidence="1">The sequence shown here is derived from an EMBL/GenBank/DDBJ whole genome shotgun (WGS) entry which is preliminary data.</text>
</comment>
<gene>
    <name evidence="1" type="ORF">N8T08_004907</name>
</gene>
<keyword evidence="2" id="KW-1185">Reference proteome</keyword>
<evidence type="ECO:0000313" key="1">
    <source>
        <dbReference type="EMBL" id="KAK1144894.1"/>
    </source>
</evidence>
<protein>
    <submittedName>
        <fullName evidence="1">Uncharacterized protein</fullName>
    </submittedName>
</protein>
<dbReference type="EMBL" id="JAOPJF010000028">
    <property type="protein sequence ID" value="KAK1144894.1"/>
    <property type="molecule type" value="Genomic_DNA"/>
</dbReference>
<accession>A0ACC3B3Y1</accession>
<proteinExistence type="predicted"/>
<sequence length="629" mass="68863">MPAAVTTVVAARQQAKAVAFLAAQCPLQDELSFPELDVPNDLFPSHEPPLTYSEGSQSQPPPMSLQASTTSSPNSSTPSDTGATRSKPAVSRIEKRQLNTMAARRYRQRRVDQVNQLEAELKKVKEERDALKMRVSNRVYETQPTYTSTIVQDLLSIRAYNNAMASESFVNTNAPNAGFALVRQNPYLLGVASFSTLGGLLFGYDQGVVSGVITMESFAARFPRVYSDTGFKGWFVSTLLLAAWFGSLINGPIADRLGRKLSINVAVVVFVVGSAIQCAAVNIPMLFVDAYGVQVSIPDIRGGYWIDYGTNYIGGTRCAPDIPYSGGQDKTSHTFDPYHDVPPGGCDGQSEASWRLPLAIQILPAIVLGLGMIFFPDSPRWLLMNERDEDALDALSKLRRRVKDSPDLVNEYLEIKASIMLENTFARERFPGLSGAKLDAAQYMSFLTTWARFKRLAIGCCVMFFQQFMGCNAMIYYAPTIFAQLGLDGNTTSLLATGVYGIVNCLSTLPALFLIDKIGRRVLLMSGALGTCISLVIVGAIIGATHRMGSPVRDIQPFDSVQGDLDNYVGDVDVQFTLEDMDLIFGDTAAHEEKLRIVQIEAELRGTQAQTDDIDTLAKPFAQEEEHVL</sequence>
<name>A0ACC3B3Y1_9EURO</name>
<evidence type="ECO:0000313" key="2">
    <source>
        <dbReference type="Proteomes" id="UP001177260"/>
    </source>
</evidence>
<organism evidence="1 2">
    <name type="scientific">Aspergillus melleus</name>
    <dbReference type="NCBI Taxonomy" id="138277"/>
    <lineage>
        <taxon>Eukaryota</taxon>
        <taxon>Fungi</taxon>
        <taxon>Dikarya</taxon>
        <taxon>Ascomycota</taxon>
        <taxon>Pezizomycotina</taxon>
        <taxon>Eurotiomycetes</taxon>
        <taxon>Eurotiomycetidae</taxon>
        <taxon>Eurotiales</taxon>
        <taxon>Aspergillaceae</taxon>
        <taxon>Aspergillus</taxon>
        <taxon>Aspergillus subgen. Circumdati</taxon>
    </lineage>
</organism>
<dbReference type="Proteomes" id="UP001177260">
    <property type="component" value="Unassembled WGS sequence"/>
</dbReference>
<reference evidence="1 2" key="1">
    <citation type="journal article" date="2023" name="ACS Omega">
        <title>Identification of the Neoaspergillic Acid Biosynthesis Gene Cluster by Establishing an In Vitro CRISPR-Ribonucleoprotein Genetic System in Aspergillus melleus.</title>
        <authorList>
            <person name="Yuan B."/>
            <person name="Grau M.F."/>
            <person name="Murata R.M."/>
            <person name="Torok T."/>
            <person name="Venkateswaran K."/>
            <person name="Stajich J.E."/>
            <person name="Wang C.C.C."/>
        </authorList>
    </citation>
    <scope>NUCLEOTIDE SEQUENCE [LARGE SCALE GENOMIC DNA]</scope>
    <source>
        <strain evidence="1 2">IMV 1140</strain>
    </source>
</reference>